<dbReference type="Pfam" id="PF00710">
    <property type="entry name" value="Asparaginase"/>
    <property type="match status" value="1"/>
</dbReference>
<dbReference type="InterPro" id="IPR036152">
    <property type="entry name" value="Asp/glu_Ase-like_sf"/>
</dbReference>
<evidence type="ECO:0000313" key="7">
    <source>
        <dbReference type="Proteomes" id="UP001208131"/>
    </source>
</evidence>
<dbReference type="Proteomes" id="UP001208131">
    <property type="component" value="Unassembled WGS sequence"/>
</dbReference>
<dbReference type="AlphaFoldDB" id="A0AAE3LH18"/>
<dbReference type="PANTHER" id="PTHR11707:SF28">
    <property type="entry name" value="60 KDA LYSOPHOSPHOLIPASE"/>
    <property type="match status" value="1"/>
</dbReference>
<dbReference type="GO" id="GO:0006520">
    <property type="term" value="P:amino acid metabolic process"/>
    <property type="evidence" value="ECO:0007669"/>
    <property type="project" value="InterPro"/>
</dbReference>
<dbReference type="InterPro" id="IPR020827">
    <property type="entry name" value="Asparaginase/glutaminase_AS1"/>
</dbReference>
<feature type="active site" description="O-isoaspartyl threonine intermediate" evidence="3">
    <location>
        <position position="12"/>
    </location>
</feature>
<proteinExistence type="inferred from homology"/>
<dbReference type="SMART" id="SM00870">
    <property type="entry name" value="Asparaginase"/>
    <property type="match status" value="1"/>
</dbReference>
<evidence type="ECO:0000259" key="5">
    <source>
        <dbReference type="Pfam" id="PF00710"/>
    </source>
</evidence>
<evidence type="ECO:0000256" key="1">
    <source>
        <dbReference type="ARBA" id="ARBA00010518"/>
    </source>
</evidence>
<accession>A0AAE3LH18</accession>
<dbReference type="PIRSF" id="PIRSF001220">
    <property type="entry name" value="L-ASNase_gatD"/>
    <property type="match status" value="1"/>
</dbReference>
<dbReference type="PIRSF" id="PIRSF500176">
    <property type="entry name" value="L_ASNase"/>
    <property type="match status" value="1"/>
</dbReference>
<dbReference type="SUPFAM" id="SSF53774">
    <property type="entry name" value="Glutaminase/Asparaginase"/>
    <property type="match status" value="1"/>
</dbReference>
<dbReference type="EC" id="3.5.1.1" evidence="2"/>
<keyword evidence="6" id="KW-0378">Hydrolase</keyword>
<dbReference type="GO" id="GO:0004067">
    <property type="term" value="F:asparaginase activity"/>
    <property type="evidence" value="ECO:0007669"/>
    <property type="project" value="UniProtKB-UniRule"/>
</dbReference>
<evidence type="ECO:0000256" key="4">
    <source>
        <dbReference type="PROSITE-ProRule" id="PRU10099"/>
    </source>
</evidence>
<dbReference type="EMBL" id="JAOQJZ010000003">
    <property type="protein sequence ID" value="MCU6705088.1"/>
    <property type="molecule type" value="Genomic_DNA"/>
</dbReference>
<dbReference type="RefSeq" id="WP_267300513.1">
    <property type="nucleotide sequence ID" value="NZ_JAOQJZ010000003.1"/>
</dbReference>
<feature type="active site" evidence="4">
    <location>
        <position position="12"/>
    </location>
</feature>
<gene>
    <name evidence="6" type="ORF">OCV57_03985</name>
</gene>
<dbReference type="InterPro" id="IPR027474">
    <property type="entry name" value="L-asparaginase_N"/>
</dbReference>
<dbReference type="PANTHER" id="PTHR11707">
    <property type="entry name" value="L-ASPARAGINASE"/>
    <property type="match status" value="1"/>
</dbReference>
<dbReference type="InterPro" id="IPR006034">
    <property type="entry name" value="Asparaginase/glutaminase-like"/>
</dbReference>
<dbReference type="PRINTS" id="PR00139">
    <property type="entry name" value="ASNGLNASE"/>
</dbReference>
<dbReference type="PROSITE" id="PS51732">
    <property type="entry name" value="ASN_GLN_ASE_3"/>
    <property type="match status" value="1"/>
</dbReference>
<name>A0AAE3LH18_9FIRM</name>
<dbReference type="InterPro" id="IPR027473">
    <property type="entry name" value="L-asparaginase_C"/>
</dbReference>
<evidence type="ECO:0000256" key="3">
    <source>
        <dbReference type="PIRSR" id="PIRSR001220-1"/>
    </source>
</evidence>
<dbReference type="PROSITE" id="PS00144">
    <property type="entry name" value="ASN_GLN_ASE_1"/>
    <property type="match status" value="1"/>
</dbReference>
<evidence type="ECO:0000313" key="6">
    <source>
        <dbReference type="EMBL" id="MCU6705088.1"/>
    </source>
</evidence>
<comment type="similarity">
    <text evidence="1">Belongs to the asparaginase 1 family.</text>
</comment>
<reference evidence="6 7" key="1">
    <citation type="journal article" date="2021" name="ISME Commun">
        <title>Automated analysis of genomic sequences facilitates high-throughput and comprehensive description of bacteria.</title>
        <authorList>
            <person name="Hitch T.C.A."/>
        </authorList>
    </citation>
    <scope>NUCLEOTIDE SEQUENCE [LARGE SCALE GENOMIC DNA]</scope>
    <source>
        <strain evidence="6 7">Sanger_31</strain>
    </source>
</reference>
<sequence>MKKILVLFTGGTIGSITTDGIIDVEREGKYAVVEAYKSAYGDDVEFECRQILNILSENMGFSGWEKMIHEINSIDTALYSGVILTHGSDTLAYTSALLGMYFRHFDIPLFIIASNKPIGEKGSNGLFNFTSAVGLIKEGKYKGVFTLYERVMLPTRVIPADTCRDRFGVYGYDGFNDFSVFSGVSENMLSRPRERIFHNDVKFGKRILFIEGYPAMDFGCFMPNEDTAAVLYSPYHSATACTDVSKGKSYALTEFIKRCITKNIMVYICGLKRKVPIYSTVAEIIKAGSIPIYTTSAVAAYMKLLLAYNQEEMPVKEVMGKDLFFEEVKFS</sequence>
<feature type="domain" description="L-asparaginase N-terminal" evidence="5">
    <location>
        <begin position="3"/>
        <end position="147"/>
    </location>
</feature>
<dbReference type="Gene3D" id="3.40.50.40">
    <property type="match status" value="1"/>
</dbReference>
<protein>
    <recommendedName>
        <fullName evidence="2">asparaginase</fullName>
        <ecNumber evidence="2">3.5.1.1</ecNumber>
    </recommendedName>
</protein>
<comment type="caution">
    <text evidence="6">The sequence shown here is derived from an EMBL/GenBank/DDBJ whole genome shotgun (WGS) entry which is preliminary data.</text>
</comment>
<dbReference type="Gene3D" id="3.40.50.1170">
    <property type="entry name" value="L-asparaginase, N-terminal domain"/>
    <property type="match status" value="1"/>
</dbReference>
<evidence type="ECO:0000256" key="2">
    <source>
        <dbReference type="ARBA" id="ARBA00012920"/>
    </source>
</evidence>
<dbReference type="InterPro" id="IPR037152">
    <property type="entry name" value="L-asparaginase_N_sf"/>
</dbReference>
<keyword evidence="7" id="KW-1185">Reference proteome</keyword>
<organism evidence="6 7">
    <name type="scientific">Hominimerdicola aceti</name>
    <dbReference type="NCBI Taxonomy" id="2981726"/>
    <lineage>
        <taxon>Bacteria</taxon>
        <taxon>Bacillati</taxon>
        <taxon>Bacillota</taxon>
        <taxon>Clostridia</taxon>
        <taxon>Eubacteriales</taxon>
        <taxon>Oscillospiraceae</taxon>
        <taxon>Hominimerdicola</taxon>
    </lineage>
</organism>